<keyword evidence="2" id="KW-1185">Reference proteome</keyword>
<dbReference type="RefSeq" id="WP_229792475.1">
    <property type="nucleotide sequence ID" value="NZ_BMYD01000003.1"/>
</dbReference>
<proteinExistence type="predicted"/>
<sequence length="153" mass="16353">MLGFAKAQSLEAALADAPTPATEKLSTLGLLWGVVRAHARAHRSDEGIAFEAAKKMLAGMRNGSDALRTLVAHLADEQFQAWAELGEMAVERSAEVNDPMPALLDLAATYRESRCGEVTQAREFMPMPGAQVLAACGAVSPLAEWDPPSKLKH</sequence>
<accession>A0A918WA68</accession>
<dbReference type="EMBL" id="BMYD01000003">
    <property type="protein sequence ID" value="GHA84059.1"/>
    <property type="molecule type" value="Genomic_DNA"/>
</dbReference>
<reference evidence="1" key="1">
    <citation type="journal article" date="2014" name="Int. J. Syst. Evol. Microbiol.">
        <title>Complete genome sequence of Corynebacterium casei LMG S-19264T (=DSM 44701T), isolated from a smear-ripened cheese.</title>
        <authorList>
            <consortium name="US DOE Joint Genome Institute (JGI-PGF)"/>
            <person name="Walter F."/>
            <person name="Albersmeier A."/>
            <person name="Kalinowski J."/>
            <person name="Ruckert C."/>
        </authorList>
    </citation>
    <scope>NUCLEOTIDE SEQUENCE</scope>
    <source>
        <strain evidence="1">KCTC 23077</strain>
    </source>
</reference>
<reference evidence="1" key="2">
    <citation type="submission" date="2020-09" db="EMBL/GenBank/DDBJ databases">
        <authorList>
            <person name="Sun Q."/>
            <person name="Kim S."/>
        </authorList>
    </citation>
    <scope>NUCLEOTIDE SEQUENCE</scope>
    <source>
        <strain evidence="1">KCTC 23077</strain>
    </source>
</reference>
<comment type="caution">
    <text evidence="1">The sequence shown here is derived from an EMBL/GenBank/DDBJ whole genome shotgun (WGS) entry which is preliminary data.</text>
</comment>
<dbReference type="AlphaFoldDB" id="A0A918WA68"/>
<evidence type="ECO:0000313" key="2">
    <source>
        <dbReference type="Proteomes" id="UP000646426"/>
    </source>
</evidence>
<organism evidence="1 2">
    <name type="scientific">Cognatilysobacter bugurensis</name>
    <dbReference type="NCBI Taxonomy" id="543356"/>
    <lineage>
        <taxon>Bacteria</taxon>
        <taxon>Pseudomonadati</taxon>
        <taxon>Pseudomonadota</taxon>
        <taxon>Gammaproteobacteria</taxon>
        <taxon>Lysobacterales</taxon>
        <taxon>Lysobacteraceae</taxon>
        <taxon>Cognatilysobacter</taxon>
    </lineage>
</organism>
<gene>
    <name evidence="1" type="ORF">GCM10007067_22810</name>
</gene>
<name>A0A918WA68_9GAMM</name>
<protein>
    <submittedName>
        <fullName evidence="1">Uncharacterized protein</fullName>
    </submittedName>
</protein>
<evidence type="ECO:0000313" key="1">
    <source>
        <dbReference type="EMBL" id="GHA84059.1"/>
    </source>
</evidence>
<dbReference type="Proteomes" id="UP000646426">
    <property type="component" value="Unassembled WGS sequence"/>
</dbReference>